<keyword evidence="1" id="KW-0805">Transcription regulation</keyword>
<dbReference type="EMBL" id="JABRWJ010000006">
    <property type="protein sequence ID" value="NRF69245.1"/>
    <property type="molecule type" value="Genomic_DNA"/>
</dbReference>
<accession>A0ABX2EKU0</accession>
<dbReference type="SMART" id="SM00419">
    <property type="entry name" value="HTH_CRP"/>
    <property type="match status" value="1"/>
</dbReference>
<evidence type="ECO:0000259" key="5">
    <source>
        <dbReference type="PROSITE" id="PS51063"/>
    </source>
</evidence>
<evidence type="ECO:0000313" key="6">
    <source>
        <dbReference type="EMBL" id="NRF69245.1"/>
    </source>
</evidence>
<dbReference type="Proteomes" id="UP000737171">
    <property type="component" value="Unassembled WGS sequence"/>
</dbReference>
<evidence type="ECO:0000259" key="4">
    <source>
        <dbReference type="PROSITE" id="PS50042"/>
    </source>
</evidence>
<evidence type="ECO:0000313" key="7">
    <source>
        <dbReference type="Proteomes" id="UP000737171"/>
    </source>
</evidence>
<comment type="caution">
    <text evidence="6">The sequence shown here is derived from an EMBL/GenBank/DDBJ whole genome shotgun (WGS) entry which is preliminary data.</text>
</comment>
<dbReference type="PROSITE" id="PS50042">
    <property type="entry name" value="CNMP_BINDING_3"/>
    <property type="match status" value="1"/>
</dbReference>
<dbReference type="SMART" id="SM00100">
    <property type="entry name" value="cNMP"/>
    <property type="match status" value="1"/>
</dbReference>
<evidence type="ECO:0000256" key="3">
    <source>
        <dbReference type="ARBA" id="ARBA00023163"/>
    </source>
</evidence>
<dbReference type="SUPFAM" id="SSF46785">
    <property type="entry name" value="Winged helix' DNA-binding domain"/>
    <property type="match status" value="1"/>
</dbReference>
<organism evidence="6 7">
    <name type="scientific">Pseudaquabacterium terrae</name>
    <dbReference type="NCBI Taxonomy" id="2732868"/>
    <lineage>
        <taxon>Bacteria</taxon>
        <taxon>Pseudomonadati</taxon>
        <taxon>Pseudomonadota</taxon>
        <taxon>Betaproteobacteria</taxon>
        <taxon>Burkholderiales</taxon>
        <taxon>Sphaerotilaceae</taxon>
        <taxon>Pseudaquabacterium</taxon>
    </lineage>
</organism>
<dbReference type="InterPro" id="IPR018490">
    <property type="entry name" value="cNMP-bd_dom_sf"/>
</dbReference>
<dbReference type="InterPro" id="IPR012318">
    <property type="entry name" value="HTH_CRP"/>
</dbReference>
<dbReference type="PROSITE" id="PS00888">
    <property type="entry name" value="CNMP_BINDING_1"/>
    <property type="match status" value="1"/>
</dbReference>
<dbReference type="Gene3D" id="1.10.10.10">
    <property type="entry name" value="Winged helix-like DNA-binding domain superfamily/Winged helix DNA-binding domain"/>
    <property type="match status" value="1"/>
</dbReference>
<dbReference type="InterPro" id="IPR036388">
    <property type="entry name" value="WH-like_DNA-bd_sf"/>
</dbReference>
<name>A0ABX2EKU0_9BURK</name>
<dbReference type="PROSITE" id="PS51063">
    <property type="entry name" value="HTH_CRP_2"/>
    <property type="match status" value="1"/>
</dbReference>
<dbReference type="Gene3D" id="2.60.120.10">
    <property type="entry name" value="Jelly Rolls"/>
    <property type="match status" value="1"/>
</dbReference>
<reference evidence="6 7" key="1">
    <citation type="submission" date="2020-05" db="EMBL/GenBank/DDBJ databases">
        <title>Aquincola sp. isolate from soil.</title>
        <authorList>
            <person name="Han J."/>
            <person name="Kim D.-U."/>
        </authorList>
    </citation>
    <scope>NUCLEOTIDE SEQUENCE [LARGE SCALE GENOMIC DNA]</scope>
    <source>
        <strain evidence="6 7">S2</strain>
    </source>
</reference>
<proteinExistence type="predicted"/>
<dbReference type="CDD" id="cd00038">
    <property type="entry name" value="CAP_ED"/>
    <property type="match status" value="1"/>
</dbReference>
<keyword evidence="7" id="KW-1185">Reference proteome</keyword>
<dbReference type="InterPro" id="IPR018488">
    <property type="entry name" value="cNMP-bd_CS"/>
</dbReference>
<dbReference type="Pfam" id="PF00027">
    <property type="entry name" value="cNMP_binding"/>
    <property type="match status" value="1"/>
</dbReference>
<gene>
    <name evidence="6" type="ORF">HLB44_19800</name>
</gene>
<evidence type="ECO:0000256" key="2">
    <source>
        <dbReference type="ARBA" id="ARBA00023125"/>
    </source>
</evidence>
<dbReference type="PANTHER" id="PTHR24567">
    <property type="entry name" value="CRP FAMILY TRANSCRIPTIONAL REGULATORY PROTEIN"/>
    <property type="match status" value="1"/>
</dbReference>
<protein>
    <submittedName>
        <fullName evidence="6">Crp/Fnr family transcriptional regulator</fullName>
    </submittedName>
</protein>
<dbReference type="SUPFAM" id="SSF51206">
    <property type="entry name" value="cAMP-binding domain-like"/>
    <property type="match status" value="1"/>
</dbReference>
<feature type="domain" description="Cyclic nucleotide-binding" evidence="4">
    <location>
        <begin position="1"/>
        <end position="115"/>
    </location>
</feature>
<dbReference type="PANTHER" id="PTHR24567:SF74">
    <property type="entry name" value="HTH-TYPE TRANSCRIPTIONAL REGULATOR ARCR"/>
    <property type="match status" value="1"/>
</dbReference>
<feature type="domain" description="HTH crp-type" evidence="5">
    <location>
        <begin position="129"/>
        <end position="200"/>
    </location>
</feature>
<sequence>MSDALTALAKRGELRRYRRGTVLIHEGDIGETIFIIVSGRLRAFSVGDKEREITYGVYGPGEYLGEMSLDGGRRSASVITLEASTCAVVTRRTLEAFIAERPAFAFELLSKVIRRARSATLSARQMALNDVYGRLKQLLESLAPTAGPDGRRVLLERLTHQEMANRLGCSREMVSRLVKDLERGGFVEPLGAGGMALARALPGKW</sequence>
<keyword evidence="2" id="KW-0238">DNA-binding</keyword>
<evidence type="ECO:0000256" key="1">
    <source>
        <dbReference type="ARBA" id="ARBA00023015"/>
    </source>
</evidence>
<dbReference type="InterPro" id="IPR036390">
    <property type="entry name" value="WH_DNA-bd_sf"/>
</dbReference>
<dbReference type="Pfam" id="PF00325">
    <property type="entry name" value="Crp"/>
    <property type="match status" value="1"/>
</dbReference>
<dbReference type="InterPro" id="IPR000595">
    <property type="entry name" value="cNMP-bd_dom"/>
</dbReference>
<dbReference type="InterPro" id="IPR050397">
    <property type="entry name" value="Env_Response_Regulators"/>
</dbReference>
<dbReference type="InterPro" id="IPR014710">
    <property type="entry name" value="RmlC-like_jellyroll"/>
</dbReference>
<dbReference type="RefSeq" id="WP_173125790.1">
    <property type="nucleotide sequence ID" value="NZ_JABRWJ010000006.1"/>
</dbReference>
<dbReference type="PRINTS" id="PR00034">
    <property type="entry name" value="HTHCRP"/>
</dbReference>
<keyword evidence="3" id="KW-0804">Transcription</keyword>